<feature type="transmembrane region" description="Helical" evidence="7">
    <location>
        <begin position="156"/>
        <end position="178"/>
    </location>
</feature>
<feature type="transmembrane region" description="Helical" evidence="7">
    <location>
        <begin position="353"/>
        <end position="375"/>
    </location>
</feature>
<feature type="transmembrane region" description="Helical" evidence="7">
    <location>
        <begin position="395"/>
        <end position="418"/>
    </location>
</feature>
<dbReference type="PANTHER" id="PTHR43507">
    <property type="entry name" value="NADH-UBIQUINONE OXIDOREDUCTASE CHAIN 4"/>
    <property type="match status" value="1"/>
</dbReference>
<feature type="transmembrane region" description="Helical" evidence="7">
    <location>
        <begin position="28"/>
        <end position="47"/>
    </location>
</feature>
<reference evidence="9" key="1">
    <citation type="journal article" date="2013" name="FASEB J.">
        <title>Sequencing and characterization of the complete mitochondrial genomes of three Pneumocystis species provide new insights into divergence between human and rodent Pneumocystis.</title>
        <authorList>
            <person name="Ma L"/>
            <person name="Huang DW"/>
            <person name="Cuomo CA"/>
            <person name="Sykes S"/>
            <person name="Fantoni G"/>
            <person name="Das B"/>
            <person name="Sherman BT"/>
            <person name="Yang J"/>
            <person name="Huber C"/>
            <person name="Xia Y"/>
            <person name="Davey E"/>
            <person name="Kutty G"/>
            <person name="Bishop L"/>
            <person name="Sassi M"/>
            <person name="Lempicki RA Kovacs.JA."/>
        </authorList>
    </citation>
    <scope>NUCLEOTIDE SEQUENCE [LARGE SCALE GENOMIC DNA]</scope>
    <source>
        <strain>B123</strain>
    </source>
</reference>
<comment type="catalytic activity">
    <reaction evidence="7">
        <text>a ubiquinone + NADH + 5 H(+)(in) = a ubiquinol + NAD(+) + 4 H(+)(out)</text>
        <dbReference type="Rhea" id="RHEA:29091"/>
        <dbReference type="Rhea" id="RHEA-COMP:9565"/>
        <dbReference type="Rhea" id="RHEA-COMP:9566"/>
        <dbReference type="ChEBI" id="CHEBI:15378"/>
        <dbReference type="ChEBI" id="CHEBI:16389"/>
        <dbReference type="ChEBI" id="CHEBI:17976"/>
        <dbReference type="ChEBI" id="CHEBI:57540"/>
        <dbReference type="ChEBI" id="CHEBI:57945"/>
        <dbReference type="EC" id="7.1.1.2"/>
    </reaction>
</comment>
<keyword evidence="7" id="KW-0813">Transport</keyword>
<evidence type="ECO:0000313" key="9">
    <source>
        <dbReference type="EMBL" id="AFR90414.1"/>
    </source>
</evidence>
<dbReference type="GeneID" id="14657953"/>
<comment type="subcellular location">
    <subcellularLocation>
        <location evidence="2">Membrane</location>
        <topology evidence="2">Multi-pass membrane protein</topology>
    </subcellularLocation>
    <subcellularLocation>
        <location evidence="7">Mitochondrion membrane</location>
        <topology evidence="7">Multi-pass membrane protein</topology>
    </subcellularLocation>
</comment>
<protein>
    <recommendedName>
        <fullName evidence="7">NADH-ubiquinone oxidoreductase chain 4</fullName>
        <ecNumber evidence="7">7.1.1.2</ecNumber>
    </recommendedName>
</protein>
<evidence type="ECO:0000256" key="7">
    <source>
        <dbReference type="RuleBase" id="RU003297"/>
    </source>
</evidence>
<dbReference type="Proteomes" id="UP000011958">
    <property type="component" value="Mitochondrion"/>
</dbReference>
<dbReference type="STRING" id="1069680.M1FPT9"/>
<evidence type="ECO:0000256" key="2">
    <source>
        <dbReference type="ARBA" id="ARBA00004141"/>
    </source>
</evidence>
<accession>M1FPT9</accession>
<dbReference type="PRINTS" id="PR01437">
    <property type="entry name" value="NUOXDRDTASE4"/>
</dbReference>
<feature type="transmembrane region" description="Helical" evidence="7">
    <location>
        <begin position="6"/>
        <end position="21"/>
    </location>
</feature>
<evidence type="ECO:0000256" key="5">
    <source>
        <dbReference type="ARBA" id="ARBA00022989"/>
    </source>
</evidence>
<dbReference type="EMBL" id="JX499144">
    <property type="protein sequence ID" value="AFR90414.1"/>
    <property type="molecule type" value="Genomic_DNA"/>
</dbReference>
<comment type="function">
    <text evidence="7">Core subunit of the mitochondrial membrane respiratory chain NADH dehydrogenase (Complex I) which catalyzes electron transfer from NADH through the respiratory chain, using ubiquinone as an electron acceptor. Essential for the catalytic activity and assembly of complex I.</text>
</comment>
<comment type="function">
    <text evidence="1">Core subunit of the mitochondrial membrane respiratory chain NADH dehydrogenase (Complex I) that is believed to belong to the minimal assembly required for catalysis. Complex I functions in the transfer of electrons from NADH to the respiratory chain. The immediate electron acceptor for the enzyme is believed to be ubiquinone.</text>
</comment>
<feature type="transmembrane region" description="Helical" evidence="7">
    <location>
        <begin position="198"/>
        <end position="220"/>
    </location>
</feature>
<feature type="transmembrane region" description="Helical" evidence="7">
    <location>
        <begin position="289"/>
        <end position="307"/>
    </location>
</feature>
<organism>
    <name type="scientific">Pneumocystis murina (strain B123)</name>
    <name type="common">Mouse pneumocystis pneumonia agent</name>
    <name type="synonym">Pneumocystis carinii f. sp. muris</name>
    <dbReference type="NCBI Taxonomy" id="1069680"/>
    <lineage>
        <taxon>Eukaryota</taxon>
        <taxon>Fungi</taxon>
        <taxon>Dikarya</taxon>
        <taxon>Ascomycota</taxon>
        <taxon>Taphrinomycotina</taxon>
        <taxon>Pneumocystomycetes</taxon>
        <taxon>Pneumocystaceae</taxon>
        <taxon>Pneumocystis</taxon>
    </lineage>
</organism>
<keyword evidence="5 7" id="KW-1133">Transmembrane helix</keyword>
<sequence>MLFVSLFLVPIISIIIIMLLPSSSSKRLGLFSSLLTLWISLFLWITLDNSHHLWVSHNNNYPIELSVDGLSIFFILLTTLIIPIAILSNWSNLEESQHSIKYYIILILLIEFLLLLVFTVTDLLLFYIFFEGILPPLFLLIGLYGSQRKIRASFYLFLYTFLGSLFMLLSFLAIYWITGTTHLSLLRDMFISIPVQKILWISIFFAFAIKTPLVPLHLWLPLAHAESPLGGSVILAGIVLKLSLYGILRILIPILPEASLYYTPWVYTICVVTILYSSLTTLRQVDLKVIIAYSSIGHMAFCLLGAFSNTLEGIEGSIFLAIAHGLVSPALFICVGGILYDRTHTRILNYYRGLVSYMPLFSIIFFILTLCNIAVPFSANFLGELMILSGSFQRMPLLTLLSCTSIVLSAGYAIWLYIRIICGSYSPYLNVLSDVTWREVYLILPLLFLTILFGVYPDILLDVIHHPVTTILY</sequence>
<keyword evidence="6 7" id="KW-0472">Membrane</keyword>
<evidence type="ECO:0000256" key="4">
    <source>
        <dbReference type="ARBA" id="ARBA00022692"/>
    </source>
</evidence>
<name>M1FPT9_PNEMU</name>
<keyword evidence="4 7" id="KW-0812">Transmembrane</keyword>
<dbReference type="RefSeq" id="YP_007475004.1">
    <property type="nucleotide sequence ID" value="NC_020332.1"/>
</dbReference>
<evidence type="ECO:0000313" key="10">
    <source>
        <dbReference type="Proteomes" id="UP000011958"/>
    </source>
</evidence>
<keyword evidence="7" id="KW-0679">Respiratory chain</keyword>
<gene>
    <name evidence="9" type="primary">nad4</name>
</gene>
<proteinExistence type="inferred from homology"/>
<evidence type="ECO:0000259" key="8">
    <source>
        <dbReference type="Pfam" id="PF00361"/>
    </source>
</evidence>
<feature type="transmembrane region" description="Helical" evidence="7">
    <location>
        <begin position="232"/>
        <end position="252"/>
    </location>
</feature>
<feature type="transmembrane region" description="Helical" evidence="7">
    <location>
        <begin position="319"/>
        <end position="341"/>
    </location>
</feature>
<dbReference type="GO" id="GO:0048039">
    <property type="term" value="F:ubiquinone binding"/>
    <property type="evidence" value="ECO:0007669"/>
    <property type="project" value="TreeGrafter"/>
</dbReference>
<keyword evidence="10" id="KW-1185">Reference proteome</keyword>
<dbReference type="PANTHER" id="PTHR43507:SF1">
    <property type="entry name" value="NADH-UBIQUINONE OXIDOREDUCTASE CHAIN 4"/>
    <property type="match status" value="1"/>
</dbReference>
<keyword evidence="7" id="KW-0830">Ubiquinone</keyword>
<keyword evidence="7 9" id="KW-0496">Mitochondrion</keyword>
<dbReference type="AlphaFoldDB" id="M1FPT9"/>
<evidence type="ECO:0000256" key="6">
    <source>
        <dbReference type="ARBA" id="ARBA00023136"/>
    </source>
</evidence>
<comment type="similarity">
    <text evidence="3 7">Belongs to the complex I subunit 4 family.</text>
</comment>
<evidence type="ECO:0000256" key="1">
    <source>
        <dbReference type="ARBA" id="ARBA00003257"/>
    </source>
</evidence>
<dbReference type="Pfam" id="PF00361">
    <property type="entry name" value="Proton_antipo_M"/>
    <property type="match status" value="1"/>
</dbReference>
<feature type="transmembrane region" description="Helical" evidence="7">
    <location>
        <begin position="264"/>
        <end position="282"/>
    </location>
</feature>
<geneLocation type="mitochondrion" evidence="9"/>
<dbReference type="EC" id="7.1.1.2" evidence="7"/>
<evidence type="ECO:0000256" key="3">
    <source>
        <dbReference type="ARBA" id="ARBA00009025"/>
    </source>
</evidence>
<dbReference type="InterPro" id="IPR010227">
    <property type="entry name" value="NADH_Q_OxRdtase_chainM/4"/>
</dbReference>
<dbReference type="GO" id="GO:0008137">
    <property type="term" value="F:NADH dehydrogenase (ubiquinone) activity"/>
    <property type="evidence" value="ECO:0007669"/>
    <property type="project" value="UniProtKB-UniRule"/>
</dbReference>
<dbReference type="GO" id="GO:0003954">
    <property type="term" value="F:NADH dehydrogenase activity"/>
    <property type="evidence" value="ECO:0007669"/>
    <property type="project" value="TreeGrafter"/>
</dbReference>
<feature type="transmembrane region" description="Helical" evidence="7">
    <location>
        <begin position="67"/>
        <end position="88"/>
    </location>
</feature>
<keyword evidence="7" id="KW-0249">Electron transport</keyword>
<feature type="domain" description="NADH:quinone oxidoreductase/Mrp antiporter transmembrane" evidence="8">
    <location>
        <begin position="121"/>
        <end position="408"/>
    </location>
</feature>
<feature type="transmembrane region" description="Helical" evidence="7">
    <location>
        <begin position="439"/>
        <end position="456"/>
    </location>
</feature>
<feature type="transmembrane region" description="Helical" evidence="7">
    <location>
        <begin position="124"/>
        <end position="144"/>
    </location>
</feature>
<feature type="transmembrane region" description="Helical" evidence="7">
    <location>
        <begin position="100"/>
        <end position="118"/>
    </location>
</feature>
<dbReference type="GO" id="GO:0031966">
    <property type="term" value="C:mitochondrial membrane"/>
    <property type="evidence" value="ECO:0007669"/>
    <property type="project" value="UniProtKB-SubCell"/>
</dbReference>
<dbReference type="InterPro" id="IPR001750">
    <property type="entry name" value="ND/Mrp_TM"/>
</dbReference>
<keyword evidence="7" id="KW-0520">NAD</keyword>
<dbReference type="NCBIfam" id="TIGR01972">
    <property type="entry name" value="NDH_I_M"/>
    <property type="match status" value="1"/>
</dbReference>
<dbReference type="GO" id="GO:0042773">
    <property type="term" value="P:ATP synthesis coupled electron transport"/>
    <property type="evidence" value="ECO:0007669"/>
    <property type="project" value="InterPro"/>
</dbReference>
<dbReference type="GO" id="GO:0015990">
    <property type="term" value="P:electron transport coupled proton transport"/>
    <property type="evidence" value="ECO:0007669"/>
    <property type="project" value="TreeGrafter"/>
</dbReference>
<dbReference type="InterPro" id="IPR003918">
    <property type="entry name" value="NADH_UbQ_OxRdtase"/>
</dbReference>